<feature type="transmembrane region" description="Helical" evidence="5">
    <location>
        <begin position="279"/>
        <end position="300"/>
    </location>
</feature>
<feature type="domain" description="O-antigen ligase-related" evidence="6">
    <location>
        <begin position="201"/>
        <end position="337"/>
    </location>
</feature>
<keyword evidence="9" id="KW-1185">Reference proteome</keyword>
<feature type="transmembrane region" description="Helical" evidence="5">
    <location>
        <begin position="129"/>
        <end position="150"/>
    </location>
</feature>
<reference evidence="8 9" key="1">
    <citation type="submission" date="2017-06" db="EMBL/GenBank/DDBJ databases">
        <authorList>
            <person name="Kim H.J."/>
            <person name="Triplett B.A."/>
        </authorList>
    </citation>
    <scope>NUCLEOTIDE SEQUENCE [LARGE SCALE GENOMIC DNA]</scope>
    <source>
        <strain evidence="8 9">U15</strain>
    </source>
</reference>
<evidence type="ECO:0000313" key="9">
    <source>
        <dbReference type="Proteomes" id="UP000198284"/>
    </source>
</evidence>
<evidence type="ECO:0000256" key="5">
    <source>
        <dbReference type="SAM" id="Phobius"/>
    </source>
</evidence>
<sequence length="430" mass="48257">MRDLIIFVAIFGSIPFIFKRPAVGVIVFTWISLMNPHRLTYGSAYAFPFAALIAAVTLLSVVFSRQPKQFPLTPVTTILLIFIGWMNFTSLFALEPNLVWVEWERVMKTLFMILIAIAVFHSEKDIKQFTWIVAMSLAFYGLKGGIFTVLSGGSYRVLGPDGSYIAENNSLALALVTILPLVWYLRLQAANKWMKRALTAIVVFTAISAMGSYSRGALLGGAGMMAFLWMKSHKKAQTLIVLVLAVLLICIIMPDQWFARMQSIDDYQKDGSALGRINAWHFAINIATERLVGGGFNVFTPNMFMQYAPDPRDFHVAHSIFFQVLGDHGAIGLVLFVLLMIFSWRTGTRVIRATRDQEELKWANDLAKMCQVSIVGYAISGAFLSLAYYDLYYNIIVILIVLEKAYASKPNRIASQLHPTEYARIVTSVR</sequence>
<feature type="transmembrane region" description="Helical" evidence="5">
    <location>
        <begin position="75"/>
        <end position="94"/>
    </location>
</feature>
<gene>
    <name evidence="8" type="ORF">SAMN06265795_10728</name>
</gene>
<dbReference type="InterPro" id="IPR051533">
    <property type="entry name" value="WaaL-like"/>
</dbReference>
<feature type="transmembrane region" description="Helical" evidence="5">
    <location>
        <begin position="106"/>
        <end position="122"/>
    </location>
</feature>
<keyword evidence="8" id="KW-0436">Ligase</keyword>
<dbReference type="Pfam" id="PF04932">
    <property type="entry name" value="Wzy_C"/>
    <property type="match status" value="1"/>
</dbReference>
<proteinExistence type="predicted"/>
<evidence type="ECO:0000256" key="4">
    <source>
        <dbReference type="ARBA" id="ARBA00023136"/>
    </source>
</evidence>
<dbReference type="InterPro" id="IPR007016">
    <property type="entry name" value="O-antigen_ligase-rel_domated"/>
</dbReference>
<dbReference type="PANTHER" id="PTHR37422:SF13">
    <property type="entry name" value="LIPOPOLYSACCHARIDE BIOSYNTHESIS PROTEIN PA4999-RELATED"/>
    <property type="match status" value="1"/>
</dbReference>
<evidence type="ECO:0000259" key="6">
    <source>
        <dbReference type="Pfam" id="PF04932"/>
    </source>
</evidence>
<feature type="transmembrane region" description="Helical" evidence="5">
    <location>
        <begin position="236"/>
        <end position="258"/>
    </location>
</feature>
<dbReference type="Proteomes" id="UP000198284">
    <property type="component" value="Unassembled WGS sequence"/>
</dbReference>
<keyword evidence="4 5" id="KW-0472">Membrane</keyword>
<evidence type="ECO:0000256" key="1">
    <source>
        <dbReference type="ARBA" id="ARBA00004141"/>
    </source>
</evidence>
<feature type="transmembrane region" description="Helical" evidence="5">
    <location>
        <begin position="45"/>
        <end position="63"/>
    </location>
</feature>
<dbReference type="OrthoDB" id="9772644at2"/>
<dbReference type="Pfam" id="PF19358">
    <property type="entry name" value="DUF5935"/>
    <property type="match status" value="1"/>
</dbReference>
<feature type="transmembrane region" description="Helical" evidence="5">
    <location>
        <begin position="320"/>
        <end position="344"/>
    </location>
</feature>
<dbReference type="AlphaFoldDB" id="A0A239HKP0"/>
<keyword evidence="3 5" id="KW-1133">Transmembrane helix</keyword>
<organism evidence="8 9">
    <name type="scientific">Noviherbaspirillum humi</name>
    <dbReference type="NCBI Taxonomy" id="1688639"/>
    <lineage>
        <taxon>Bacteria</taxon>
        <taxon>Pseudomonadati</taxon>
        <taxon>Pseudomonadota</taxon>
        <taxon>Betaproteobacteria</taxon>
        <taxon>Burkholderiales</taxon>
        <taxon>Oxalobacteraceae</taxon>
        <taxon>Noviherbaspirillum</taxon>
    </lineage>
</organism>
<dbReference type="NCBIfam" id="TIGR03097">
    <property type="entry name" value="PEP_O_lig_1"/>
    <property type="match status" value="1"/>
</dbReference>
<dbReference type="GO" id="GO:0016020">
    <property type="term" value="C:membrane"/>
    <property type="evidence" value="ECO:0007669"/>
    <property type="project" value="UniProtKB-SubCell"/>
</dbReference>
<feature type="domain" description="DUF5935" evidence="7">
    <location>
        <begin position="1"/>
        <end position="186"/>
    </location>
</feature>
<dbReference type="PANTHER" id="PTHR37422">
    <property type="entry name" value="TEICHURONIC ACID BIOSYNTHESIS PROTEIN TUAE"/>
    <property type="match status" value="1"/>
</dbReference>
<feature type="transmembrane region" description="Helical" evidence="5">
    <location>
        <begin position="7"/>
        <end position="33"/>
    </location>
</feature>
<evidence type="ECO:0000313" key="8">
    <source>
        <dbReference type="EMBL" id="SNS81648.1"/>
    </source>
</evidence>
<dbReference type="InterPro" id="IPR045979">
    <property type="entry name" value="DUF5935"/>
</dbReference>
<accession>A0A239HKP0</accession>
<evidence type="ECO:0000259" key="7">
    <source>
        <dbReference type="Pfam" id="PF19358"/>
    </source>
</evidence>
<feature type="transmembrane region" description="Helical" evidence="5">
    <location>
        <begin position="170"/>
        <end position="185"/>
    </location>
</feature>
<feature type="transmembrane region" description="Helical" evidence="5">
    <location>
        <begin position="197"/>
        <end position="230"/>
    </location>
</feature>
<dbReference type="EMBL" id="FZOT01000007">
    <property type="protein sequence ID" value="SNS81648.1"/>
    <property type="molecule type" value="Genomic_DNA"/>
</dbReference>
<evidence type="ECO:0000256" key="3">
    <source>
        <dbReference type="ARBA" id="ARBA00022989"/>
    </source>
</evidence>
<comment type="subcellular location">
    <subcellularLocation>
        <location evidence="1">Membrane</location>
        <topology evidence="1">Multi-pass membrane protein</topology>
    </subcellularLocation>
</comment>
<protein>
    <submittedName>
        <fullName evidence="8">Probable O-glycosylation ligase, exosortase A-associated</fullName>
    </submittedName>
</protein>
<evidence type="ECO:0000256" key="2">
    <source>
        <dbReference type="ARBA" id="ARBA00022692"/>
    </source>
</evidence>
<dbReference type="RefSeq" id="WP_089399626.1">
    <property type="nucleotide sequence ID" value="NZ_FZOT01000007.1"/>
</dbReference>
<name>A0A239HKP0_9BURK</name>
<dbReference type="GO" id="GO:0016874">
    <property type="term" value="F:ligase activity"/>
    <property type="evidence" value="ECO:0007669"/>
    <property type="project" value="UniProtKB-KW"/>
</dbReference>
<keyword evidence="2 5" id="KW-0812">Transmembrane</keyword>
<dbReference type="InterPro" id="IPR017528">
    <property type="entry name" value="CHP03097O-antigen_lig-rel"/>
</dbReference>